<dbReference type="Gene3D" id="1.25.40.10">
    <property type="entry name" value="Tetratricopeptide repeat domain"/>
    <property type="match status" value="1"/>
</dbReference>
<gene>
    <name evidence="1" type="ORF">SMACR_09222</name>
</gene>
<reference evidence="1 2" key="1">
    <citation type="submission" date="2017-07" db="EMBL/GenBank/DDBJ databases">
        <title>Genome sequence of the Sordaria macrospora wild type strain R19027.</title>
        <authorList>
            <person name="Nowrousian M."/>
            <person name="Teichert I."/>
            <person name="Kueck U."/>
        </authorList>
    </citation>
    <scope>NUCLEOTIDE SEQUENCE [LARGE SCALE GENOMIC DNA]</scope>
    <source>
        <strain evidence="1 2">R19027</strain>
        <tissue evidence="1">Mycelium</tissue>
    </source>
</reference>
<sequence>MSEARRLLETAIEQQNERIYLAKTITEAWDAQVARHDDTPDETKVSDIDRARKRQMFCAWQIIGLSRLSLCYSSMAQLAHMKGSQTDADDAQRQAIQAAPDAVLLSPGQQDSSVVAFAHFFYGCALLANGRRKEAIEHFNVRSDPRSNLPGVFQGLRTQFRAQFGGTDEDAKERVRVLQKAAHLRKGYRELFQEKLRPVLMERGPNCLQRLRQAYAEALDKDPDKERMFDRLKYVSCEEFRTWGRLRRSCEGLTRPYSPEVMWEDEKEREGKYIIFFSYRWINKDPGMRLSDDEHNTQYKRMSDAVRLFLERHPEVASERLCIWMDFACVNQDNPSSGVAALPMILVQCDAVISLVGDEYHERAWFSVEALMIQTLKKAYDVHLWYEHVAAEDDGGERRGGKKRKWTLRRTRTDRDINLAENNQSVESDRPRVMFLERQSRLLG</sequence>
<evidence type="ECO:0000313" key="2">
    <source>
        <dbReference type="Proteomes" id="UP000433876"/>
    </source>
</evidence>
<accession>A0A8S8ZG26</accession>
<organism evidence="1 2">
    <name type="scientific">Sordaria macrospora</name>
    <dbReference type="NCBI Taxonomy" id="5147"/>
    <lineage>
        <taxon>Eukaryota</taxon>
        <taxon>Fungi</taxon>
        <taxon>Dikarya</taxon>
        <taxon>Ascomycota</taxon>
        <taxon>Pezizomycotina</taxon>
        <taxon>Sordariomycetes</taxon>
        <taxon>Sordariomycetidae</taxon>
        <taxon>Sordariales</taxon>
        <taxon>Sordariaceae</taxon>
        <taxon>Sordaria</taxon>
    </lineage>
</organism>
<dbReference type="Proteomes" id="UP000433876">
    <property type="component" value="Unassembled WGS sequence"/>
</dbReference>
<proteinExistence type="predicted"/>
<dbReference type="VEuPathDB" id="FungiDB:SMAC_09222"/>
<comment type="caution">
    <text evidence="1">The sequence shown here is derived from an EMBL/GenBank/DDBJ whole genome shotgun (WGS) entry which is preliminary data.</text>
</comment>
<dbReference type="InterPro" id="IPR011990">
    <property type="entry name" value="TPR-like_helical_dom_sf"/>
</dbReference>
<dbReference type="EMBL" id="NMPR01000150">
    <property type="protein sequence ID" value="KAA8629073.1"/>
    <property type="molecule type" value="Genomic_DNA"/>
</dbReference>
<evidence type="ECO:0000313" key="1">
    <source>
        <dbReference type="EMBL" id="KAA8629073.1"/>
    </source>
</evidence>
<protein>
    <submittedName>
        <fullName evidence="1">Uncharacterized protein</fullName>
    </submittedName>
</protein>
<dbReference type="OMA" id="HERAWFS"/>
<name>A0A8S8ZG26_SORMA</name>
<dbReference type="AlphaFoldDB" id="A0A8S8ZG26"/>
<dbReference type="SUPFAM" id="SSF48452">
    <property type="entry name" value="TPR-like"/>
    <property type="match status" value="1"/>
</dbReference>